<gene>
    <name evidence="1" type="ORF">FKW44_013539</name>
</gene>
<keyword evidence="2" id="KW-1185">Reference proteome</keyword>
<dbReference type="AlphaFoldDB" id="A0A7T8JYD8"/>
<organism evidence="1 2">
    <name type="scientific">Caligus rogercresseyi</name>
    <name type="common">Sea louse</name>
    <dbReference type="NCBI Taxonomy" id="217165"/>
    <lineage>
        <taxon>Eukaryota</taxon>
        <taxon>Metazoa</taxon>
        <taxon>Ecdysozoa</taxon>
        <taxon>Arthropoda</taxon>
        <taxon>Crustacea</taxon>
        <taxon>Multicrustacea</taxon>
        <taxon>Hexanauplia</taxon>
        <taxon>Copepoda</taxon>
        <taxon>Siphonostomatoida</taxon>
        <taxon>Caligidae</taxon>
        <taxon>Caligus</taxon>
    </lineage>
</organism>
<name>A0A7T8JYD8_CALRO</name>
<evidence type="ECO:0000313" key="1">
    <source>
        <dbReference type="EMBL" id="QQP39728.1"/>
    </source>
</evidence>
<dbReference type="Proteomes" id="UP000595437">
    <property type="component" value="Chromosome 9"/>
</dbReference>
<accession>A0A7T8JYD8</accession>
<reference evidence="2" key="1">
    <citation type="submission" date="2021-01" db="EMBL/GenBank/DDBJ databases">
        <title>Caligus Genome Assembly.</title>
        <authorList>
            <person name="Gallardo-Escarate C."/>
        </authorList>
    </citation>
    <scope>NUCLEOTIDE SEQUENCE [LARGE SCALE GENOMIC DNA]</scope>
</reference>
<dbReference type="Gene3D" id="3.90.190.10">
    <property type="entry name" value="Protein tyrosine phosphatase superfamily"/>
    <property type="match status" value="1"/>
</dbReference>
<dbReference type="EMBL" id="CP045898">
    <property type="protein sequence ID" value="QQP39728.1"/>
    <property type="molecule type" value="Genomic_DNA"/>
</dbReference>
<feature type="non-terminal residue" evidence="1">
    <location>
        <position position="77"/>
    </location>
</feature>
<protein>
    <submittedName>
        <fullName evidence="1">Dual specificity protein phosphatase 3like</fullName>
    </submittedName>
</protein>
<evidence type="ECO:0000313" key="2">
    <source>
        <dbReference type="Proteomes" id="UP000595437"/>
    </source>
</evidence>
<dbReference type="InterPro" id="IPR029021">
    <property type="entry name" value="Prot-tyrosine_phosphatase-like"/>
</dbReference>
<proteinExistence type="predicted"/>
<dbReference type="OrthoDB" id="253091at2759"/>
<sequence>VFPRIILGNGATLKNITYLQRIGITHVLNAAEFRAALVYATRAYASRHASNSDMPAFSEVAKYIDEALGSSVNNKVR</sequence>